<accession>A0A3B5ZRZ2</accession>
<dbReference type="GO" id="GO:0022625">
    <property type="term" value="C:cytosolic large ribosomal subunit"/>
    <property type="evidence" value="ECO:0000318"/>
    <property type="project" value="GO_Central"/>
</dbReference>
<feature type="region of interest" description="Disordered" evidence="1">
    <location>
        <begin position="23"/>
        <end position="43"/>
    </location>
</feature>
<reference evidence="4" key="2">
    <citation type="submission" date="2018-10" db="UniProtKB">
        <authorList>
            <consortium name="EnsemblPlants"/>
        </authorList>
    </citation>
    <scope>IDENTIFICATION</scope>
</reference>
<dbReference type="InterPro" id="IPR039699">
    <property type="entry name" value="Ribosomal_uL30"/>
</dbReference>
<evidence type="ECO:0000313" key="5">
    <source>
        <dbReference type="Proteomes" id="UP000019116"/>
    </source>
</evidence>
<reference evidence="4" key="1">
    <citation type="submission" date="2018-08" db="EMBL/GenBank/DDBJ databases">
        <authorList>
            <person name="Rossello M."/>
        </authorList>
    </citation>
    <scope>NUCLEOTIDE SEQUENCE [LARGE SCALE GENOMIC DNA]</scope>
    <source>
        <strain evidence="4">cv. Chinese Spring</strain>
    </source>
</reference>
<keyword evidence="2" id="KW-0472">Membrane</keyword>
<dbReference type="Gramene" id="TraesCAD_scaffold_012159_01G000100.1">
    <property type="protein sequence ID" value="TraesCAD_scaffold_012159_01G000100.1"/>
    <property type="gene ID" value="TraesCAD_scaffold_012159_01G000100"/>
</dbReference>
<protein>
    <recommendedName>
        <fullName evidence="3">Large ribosomal subunit protein uL30 N-terminal eukaryotes domain-containing protein</fullName>
    </recommendedName>
</protein>
<dbReference type="EnsemblPlants" id="TraesCS1D02G134300.1">
    <property type="protein sequence ID" value="TraesCS1D02G134300.1"/>
    <property type="gene ID" value="TraesCS1D02G134300"/>
</dbReference>
<dbReference type="PaxDb" id="4565-Traes_1DL_CC7DA58F8.2"/>
<dbReference type="STRING" id="4565.A0A3B5ZRZ2"/>
<dbReference type="Proteomes" id="UP000019116">
    <property type="component" value="Chromosome 1D"/>
</dbReference>
<organism evidence="4">
    <name type="scientific">Triticum aestivum</name>
    <name type="common">Wheat</name>
    <dbReference type="NCBI Taxonomy" id="4565"/>
    <lineage>
        <taxon>Eukaryota</taxon>
        <taxon>Viridiplantae</taxon>
        <taxon>Streptophyta</taxon>
        <taxon>Embryophyta</taxon>
        <taxon>Tracheophyta</taxon>
        <taxon>Spermatophyta</taxon>
        <taxon>Magnoliopsida</taxon>
        <taxon>Liliopsida</taxon>
        <taxon>Poales</taxon>
        <taxon>Poaceae</taxon>
        <taxon>BOP clade</taxon>
        <taxon>Pooideae</taxon>
        <taxon>Triticodae</taxon>
        <taxon>Triticeae</taxon>
        <taxon>Triticinae</taxon>
        <taxon>Triticum</taxon>
    </lineage>
</organism>
<name>A0A3B5ZRZ2_WHEAT</name>
<feature type="domain" description="Large ribosomal subunit protein uL30 N-terminal eukaryotes" evidence="3">
    <location>
        <begin position="13"/>
        <end position="76"/>
    </location>
</feature>
<dbReference type="GO" id="GO:0000463">
    <property type="term" value="P:maturation of LSU-rRNA from tricistronic rRNA transcript (SSU-rRNA, 5.8S rRNA, LSU-rRNA)"/>
    <property type="evidence" value="ECO:0000318"/>
    <property type="project" value="GO_Central"/>
</dbReference>
<keyword evidence="2" id="KW-0812">Transmembrane</keyword>
<evidence type="ECO:0000256" key="1">
    <source>
        <dbReference type="SAM" id="MobiDB-lite"/>
    </source>
</evidence>
<dbReference type="PANTHER" id="PTHR11524">
    <property type="entry name" value="60S RIBOSOMAL PROTEIN L7"/>
    <property type="match status" value="1"/>
</dbReference>
<dbReference type="Gramene" id="TraesCS1D02G134300.1">
    <property type="protein sequence ID" value="TraesCS1D02G134300.1"/>
    <property type="gene ID" value="TraesCS1D02G134300"/>
</dbReference>
<proteinExistence type="predicted"/>
<dbReference type="Pfam" id="PF08079">
    <property type="entry name" value="Ribosomal_L30_N"/>
    <property type="match status" value="1"/>
</dbReference>
<dbReference type="Gramene" id="TraesROB_scaffold_076987_01G000100.1">
    <property type="protein sequence ID" value="TraesROB_scaffold_076987_01G000100.1"/>
    <property type="gene ID" value="TraesROB_scaffold_076987_01G000100"/>
</dbReference>
<keyword evidence="5" id="KW-1185">Reference proteome</keyword>
<evidence type="ECO:0000259" key="3">
    <source>
        <dbReference type="Pfam" id="PF08079"/>
    </source>
</evidence>
<dbReference type="AlphaFoldDB" id="A0A3B5ZRZ2"/>
<dbReference type="Gramene" id="TraesWEE_scaffold_135894_01G000100.1">
    <property type="protein sequence ID" value="TraesWEE_scaffold_135894_01G000100.1"/>
    <property type="gene ID" value="TraesWEE_scaffold_135894_01G000100"/>
</dbReference>
<dbReference type="GO" id="GO:0003735">
    <property type="term" value="F:structural constituent of ribosome"/>
    <property type="evidence" value="ECO:0000318"/>
    <property type="project" value="GO_Central"/>
</dbReference>
<feature type="transmembrane region" description="Helical" evidence="2">
    <location>
        <begin position="216"/>
        <end position="234"/>
    </location>
</feature>
<evidence type="ECO:0000313" key="4">
    <source>
        <dbReference type="EnsemblPlants" id="TraesCS1D02G134300.1"/>
    </source>
</evidence>
<dbReference type="OMA" id="TEICMAR"/>
<dbReference type="GO" id="GO:0003723">
    <property type="term" value="F:RNA binding"/>
    <property type="evidence" value="ECO:0000318"/>
    <property type="project" value="GO_Central"/>
</dbReference>
<sequence>MAEEEGTQQLPFVRETVLKKRKDNEEWATKNRERKAAKMQHRRHDAKCAIKHPEVFVKEFRNKELDFLRMRTRLKVRNLRPAEAIDAKLLFAIHIPALLTCTRKIGKILARLQLKKVLTGVFLKATEANLKRLATVGPFVTYGFPNLKNVKELIYKKGRGYFDKEPFPLTSNDLIEKTYKNEEVQPYLCEGSVSVPVAGIRRLQKRKSFKKNNTPWVGVCLLLELIFVFFVQCFQVHRKVL</sequence>
<dbReference type="Gramene" id="TraesCS1D03G0332800.1">
    <property type="protein sequence ID" value="TraesCS1D03G0332800.1.CDS"/>
    <property type="gene ID" value="TraesCS1D03G0332800"/>
</dbReference>
<keyword evidence="2" id="KW-1133">Transmembrane helix</keyword>
<dbReference type="OrthoDB" id="28644at2759"/>
<dbReference type="SUPFAM" id="SSF55129">
    <property type="entry name" value="Ribosomal protein L30p/L7e"/>
    <property type="match status" value="1"/>
</dbReference>
<dbReference type="InterPro" id="IPR012988">
    <property type="entry name" value="Ribosomal_uL30_N_euk"/>
</dbReference>
<evidence type="ECO:0000256" key="2">
    <source>
        <dbReference type="SAM" id="Phobius"/>
    </source>
</evidence>
<dbReference type="Gene3D" id="3.30.1390.20">
    <property type="entry name" value="Ribosomal protein L30, ferredoxin-like fold domain"/>
    <property type="match status" value="1"/>
</dbReference>
<dbReference type="InterPro" id="IPR036919">
    <property type="entry name" value="Ribo_uL30_ferredoxin-like_sf"/>
</dbReference>
<feature type="compositionally biased region" description="Basic and acidic residues" evidence="1">
    <location>
        <begin position="23"/>
        <end position="36"/>
    </location>
</feature>
<dbReference type="PANTHER" id="PTHR11524:SF36">
    <property type="entry name" value="LARGE RIBOSOMAL SUBUNIT PROTEIN UL30Z"/>
    <property type="match status" value="1"/>
</dbReference>
<dbReference type="Gramene" id="TraesCLE_scaffold_101487_01G000100.1">
    <property type="protein sequence ID" value="TraesCLE_scaffold_101487_01G000100.1"/>
    <property type="gene ID" value="TraesCLE_scaffold_101487_01G000100"/>
</dbReference>
<dbReference type="SMR" id="A0A3B5ZRZ2"/>